<dbReference type="SUPFAM" id="SSF55874">
    <property type="entry name" value="ATPase domain of HSP90 chaperone/DNA topoisomerase II/histidine kinase"/>
    <property type="match status" value="1"/>
</dbReference>
<feature type="transmembrane region" description="Helical" evidence="1">
    <location>
        <begin position="126"/>
        <end position="146"/>
    </location>
</feature>
<dbReference type="PANTHER" id="PTHR34220:SF9">
    <property type="entry name" value="SIGNAL TRANSDUCTION HISTIDINE KINASE INTERNAL REGION DOMAIN-CONTAINING PROTEIN"/>
    <property type="match status" value="1"/>
</dbReference>
<dbReference type="AlphaFoldDB" id="A0A1I3MWG2"/>
<keyword evidence="4" id="KW-1185">Reference proteome</keyword>
<accession>A0A1I3MWG2</accession>
<gene>
    <name evidence="3" type="ORF">SAMN05192543_105136</name>
</gene>
<dbReference type="GO" id="GO:0000155">
    <property type="term" value="F:phosphorelay sensor kinase activity"/>
    <property type="evidence" value="ECO:0007669"/>
    <property type="project" value="InterPro"/>
</dbReference>
<dbReference type="InterPro" id="IPR010559">
    <property type="entry name" value="Sig_transdc_His_kin_internal"/>
</dbReference>
<dbReference type="OrthoDB" id="2514702at2"/>
<keyword evidence="1" id="KW-0812">Transmembrane</keyword>
<keyword evidence="3" id="KW-0808">Transferase</keyword>
<feature type="domain" description="Signal transduction histidine kinase internal region" evidence="2">
    <location>
        <begin position="166"/>
        <end position="244"/>
    </location>
</feature>
<proteinExistence type="predicted"/>
<evidence type="ECO:0000256" key="1">
    <source>
        <dbReference type="SAM" id="Phobius"/>
    </source>
</evidence>
<dbReference type="EMBL" id="FOQU01000005">
    <property type="protein sequence ID" value="SFJ01272.1"/>
    <property type="molecule type" value="Genomic_DNA"/>
</dbReference>
<dbReference type="Gene3D" id="3.30.565.10">
    <property type="entry name" value="Histidine kinase-like ATPase, C-terminal domain"/>
    <property type="match status" value="1"/>
</dbReference>
<dbReference type="Pfam" id="PF06580">
    <property type="entry name" value="His_kinase"/>
    <property type="match status" value="1"/>
</dbReference>
<organism evidence="3 4">
    <name type="scientific">Paraburkholderia megapolitana</name>
    <dbReference type="NCBI Taxonomy" id="420953"/>
    <lineage>
        <taxon>Bacteria</taxon>
        <taxon>Pseudomonadati</taxon>
        <taxon>Pseudomonadota</taxon>
        <taxon>Betaproteobacteria</taxon>
        <taxon>Burkholderiales</taxon>
        <taxon>Burkholderiaceae</taxon>
        <taxon>Paraburkholderia</taxon>
    </lineage>
</organism>
<evidence type="ECO:0000259" key="2">
    <source>
        <dbReference type="Pfam" id="PF06580"/>
    </source>
</evidence>
<dbReference type="PANTHER" id="PTHR34220">
    <property type="entry name" value="SENSOR HISTIDINE KINASE YPDA"/>
    <property type="match status" value="1"/>
</dbReference>
<sequence length="355" mass="40053">MNAHANHARPRSLPVGTQWLWWWSALWLLMALSGLDQNFGLPGYRPWQGIVFFVSSALAATAIALIQFRRCTLTTNFRNLWHWFRYTFAWMPLQTAAFVAFCFAVKAMIGVPWWYGPWSRELPGDVASFVLVYGVTSGIWFGVHSYRVCVSERIRADRQEKLAQLARLAQLTQQLQPHFLFNTLNTVSSLIHSEPDTADMLLASVATLLRAATDSSKRPEQPLANELELLRAYADIMETRFSERMSLSWDIDPNALNCQVPTLGLQPLLENCFRHVVEPRSKHTHLVVRAVRDSGVLRIDIEDDGDRCVVPRARGVGLGNLEERLHSLYGALASLSLVARPDGGMVARVELPCAR</sequence>
<feature type="transmembrane region" description="Helical" evidence="1">
    <location>
        <begin position="89"/>
        <end position="114"/>
    </location>
</feature>
<keyword evidence="1" id="KW-1133">Transmembrane helix</keyword>
<keyword evidence="1" id="KW-0472">Membrane</keyword>
<evidence type="ECO:0000313" key="4">
    <source>
        <dbReference type="Proteomes" id="UP000199548"/>
    </source>
</evidence>
<dbReference type="InterPro" id="IPR050640">
    <property type="entry name" value="Bact_2-comp_sensor_kinase"/>
</dbReference>
<dbReference type="GO" id="GO:0016020">
    <property type="term" value="C:membrane"/>
    <property type="evidence" value="ECO:0007669"/>
    <property type="project" value="InterPro"/>
</dbReference>
<dbReference type="Proteomes" id="UP000199548">
    <property type="component" value="Unassembled WGS sequence"/>
</dbReference>
<feature type="transmembrane region" description="Helical" evidence="1">
    <location>
        <begin position="19"/>
        <end position="35"/>
    </location>
</feature>
<keyword evidence="3" id="KW-0418">Kinase</keyword>
<name>A0A1I3MWG2_9BURK</name>
<feature type="transmembrane region" description="Helical" evidence="1">
    <location>
        <begin position="47"/>
        <end position="68"/>
    </location>
</feature>
<reference evidence="3 4" key="1">
    <citation type="submission" date="2016-10" db="EMBL/GenBank/DDBJ databases">
        <authorList>
            <person name="de Groot N.N."/>
        </authorList>
    </citation>
    <scope>NUCLEOTIDE SEQUENCE [LARGE SCALE GENOMIC DNA]</scope>
    <source>
        <strain evidence="3 4">LMG 23650</strain>
    </source>
</reference>
<protein>
    <submittedName>
        <fullName evidence="3">Histidine kinase</fullName>
    </submittedName>
</protein>
<dbReference type="InterPro" id="IPR036890">
    <property type="entry name" value="HATPase_C_sf"/>
</dbReference>
<evidence type="ECO:0000313" key="3">
    <source>
        <dbReference type="EMBL" id="SFJ01272.1"/>
    </source>
</evidence>
<dbReference type="STRING" id="420953.SAMN05192543_105136"/>